<dbReference type="Proteomes" id="UP000319353">
    <property type="component" value="Unassembled WGS sequence"/>
</dbReference>
<dbReference type="Pfam" id="PF13581">
    <property type="entry name" value="HATPase_c_2"/>
    <property type="match status" value="1"/>
</dbReference>
<proteinExistence type="predicted"/>
<gene>
    <name evidence="3" type="ORF">E6H01_01790</name>
</gene>
<feature type="compositionally biased region" description="Polar residues" evidence="1">
    <location>
        <begin position="15"/>
        <end position="24"/>
    </location>
</feature>
<evidence type="ECO:0000259" key="2">
    <source>
        <dbReference type="Pfam" id="PF13581"/>
    </source>
</evidence>
<protein>
    <recommendedName>
        <fullName evidence="2">Histidine kinase/HSP90-like ATPase domain-containing protein</fullName>
    </recommendedName>
</protein>
<evidence type="ECO:0000313" key="3">
    <source>
        <dbReference type="EMBL" id="TMJ06487.1"/>
    </source>
</evidence>
<organism evidence="3 4">
    <name type="scientific">Candidatus Segetimicrobium genomatis</name>
    <dbReference type="NCBI Taxonomy" id="2569760"/>
    <lineage>
        <taxon>Bacteria</taxon>
        <taxon>Bacillati</taxon>
        <taxon>Candidatus Sysuimicrobiota</taxon>
        <taxon>Candidatus Sysuimicrobiia</taxon>
        <taxon>Candidatus Sysuimicrobiales</taxon>
        <taxon>Candidatus Segetimicrobiaceae</taxon>
        <taxon>Candidatus Segetimicrobium</taxon>
    </lineage>
</organism>
<name>A0A537LFJ1_9BACT</name>
<evidence type="ECO:0000313" key="4">
    <source>
        <dbReference type="Proteomes" id="UP000319353"/>
    </source>
</evidence>
<evidence type="ECO:0000256" key="1">
    <source>
        <dbReference type="SAM" id="MobiDB-lite"/>
    </source>
</evidence>
<reference evidence="3 4" key="1">
    <citation type="journal article" date="2019" name="Nat. Microbiol.">
        <title>Mediterranean grassland soil C-N compound turnover is dependent on rainfall and depth, and is mediated by genomically divergent microorganisms.</title>
        <authorList>
            <person name="Diamond S."/>
            <person name="Andeer P.F."/>
            <person name="Li Z."/>
            <person name="Crits-Christoph A."/>
            <person name="Burstein D."/>
            <person name="Anantharaman K."/>
            <person name="Lane K.R."/>
            <person name="Thomas B.C."/>
            <person name="Pan C."/>
            <person name="Northen T.R."/>
            <person name="Banfield J.F."/>
        </authorList>
    </citation>
    <scope>NUCLEOTIDE SEQUENCE [LARGE SCALE GENOMIC DNA]</scope>
    <source>
        <strain evidence="3">NP_4</strain>
    </source>
</reference>
<sequence length="143" mass="15326">MDDQTKAGAGKVTKAQRSTTTEAGTSRIDLKIPGRPDYVVVVRLTAAAVAGRMGLSYDDIEDLKVAVGEACSAAILTGAPTVSVSFLIASDRLEVQIAHRPAKGARSQETELNRLLMQVLMDEVDTRADAAEQVTRMVKRLAR</sequence>
<accession>A0A537LFJ1</accession>
<dbReference type="AlphaFoldDB" id="A0A537LFJ1"/>
<dbReference type="EMBL" id="VBAL01000014">
    <property type="protein sequence ID" value="TMJ06487.1"/>
    <property type="molecule type" value="Genomic_DNA"/>
</dbReference>
<dbReference type="Gene3D" id="3.30.565.10">
    <property type="entry name" value="Histidine kinase-like ATPase, C-terminal domain"/>
    <property type="match status" value="1"/>
</dbReference>
<comment type="caution">
    <text evidence="3">The sequence shown here is derived from an EMBL/GenBank/DDBJ whole genome shotgun (WGS) entry which is preliminary data.</text>
</comment>
<dbReference type="InterPro" id="IPR003594">
    <property type="entry name" value="HATPase_dom"/>
</dbReference>
<dbReference type="InterPro" id="IPR036890">
    <property type="entry name" value="HATPase_C_sf"/>
</dbReference>
<feature type="domain" description="Histidine kinase/HSP90-like ATPase" evidence="2">
    <location>
        <begin position="33"/>
        <end position="139"/>
    </location>
</feature>
<feature type="region of interest" description="Disordered" evidence="1">
    <location>
        <begin position="1"/>
        <end position="28"/>
    </location>
</feature>